<dbReference type="Pfam" id="PF17919">
    <property type="entry name" value="RT_RNaseH_2"/>
    <property type="match status" value="1"/>
</dbReference>
<evidence type="ECO:0000259" key="4">
    <source>
        <dbReference type="Pfam" id="PF17919"/>
    </source>
</evidence>
<feature type="domain" description="RNase H type-1" evidence="3">
    <location>
        <begin position="631"/>
        <end position="706"/>
    </location>
</feature>
<evidence type="ECO:0000259" key="3">
    <source>
        <dbReference type="Pfam" id="PF13456"/>
    </source>
</evidence>
<gene>
    <name evidence="5" type="ORF">Tci_026175</name>
</gene>
<dbReference type="GO" id="GO:0003676">
    <property type="term" value="F:nucleic acid binding"/>
    <property type="evidence" value="ECO:0007669"/>
    <property type="project" value="InterPro"/>
</dbReference>
<dbReference type="SUPFAM" id="SSF56672">
    <property type="entry name" value="DNA/RNA polymerases"/>
    <property type="match status" value="1"/>
</dbReference>
<dbReference type="PANTHER" id="PTHR48475">
    <property type="entry name" value="RIBONUCLEASE H"/>
    <property type="match status" value="1"/>
</dbReference>
<dbReference type="Pfam" id="PF13456">
    <property type="entry name" value="RVT_3"/>
    <property type="match status" value="1"/>
</dbReference>
<dbReference type="Gene3D" id="3.30.420.10">
    <property type="entry name" value="Ribonuclease H-like superfamily/Ribonuclease H"/>
    <property type="match status" value="2"/>
</dbReference>
<sequence length="972" mass="110859">MLESNRGIRSQGRSCPYKLDTSNEDCPKDMERFRAVRIWFDELPPESIDSYKYLKAAFLAYFMQQKKYVKDPMKIHNIKQKDGETIEDFMKRFKVKTGHMKGAPECMRISRFMHGLNNLELTKRRNEHVSKTMEEMMITTTAFIRGEAVASKKKEKGSNQFTPVTRPPKEILVAEAGKFQPSPPMVTPVEKRSSNKFCDFHNDKGHSTNECMQLKKQIVELVRAGKLSHLIKEIKHGRDQSMTGKKETPAKDKPTTIFMIQSWQRMTRKKVTQIFERVKEITFPPLTDSSGIEGPLVIKVEMGGQMIHRMFVDGGSSMDILYEHYFNWIRPKIKSQMDCYPLSEIDWKVESLCGYLFKCFLDAYKGYHQIQVAESDEEKTTFHTGQGIQIIQNIEVYVDELVVKSYTEAKMLRDIDETFRTLRKINMKLNTKKCTFGVAEGVFLGYVVIPDGIKLCLDKTADVLQLPSSQAIKKVQSLNGKLASTAEAEQAFKQLKQHLSKLPLLVAPKPKEELIIYLSATYGDISAVLVTERGATHTSIYFISPVLQGPKLNYTPMEKQVLSPVFAAKRLRRYFQAHPITVVTDQPINQIMSRLDVILEDFLIEMPDENPQAAPVAETQQEAWTHLTDGSLASNNEAEYEALIAGLRIAAQMGVQNVHVSVDSKLVANQVIGTYVSKEENMVKYLYKLKSLVRGFTNFLISQVPLKVLKDKSIKEKEVTTVVEEDGPTWMIPIGEYLKEGTLPSDRKKARKLRIKARQYELMEGILLQAVVPYAMVKMCWTTPGASNGLVERANRSLGEGIMARLVERNKNWVEELPNVLWAHRIMIKSSHVDTPRSLTYGTEAVIPVEIGMPTYRTAVVDVVSNDEELWLNLNLLEERREHATSCKAKAKLKMLKYYNARVRGVTFRPGDFVYRNNDASHAVAGWKLGPKWERPYEVTKAPGDGAYKLRSMDGTILPRTWNIANLKRCYL</sequence>
<name>A0A6L2L071_TANCI</name>
<dbReference type="InterPro" id="IPR043128">
    <property type="entry name" value="Rev_trsase/Diguanyl_cyclase"/>
</dbReference>
<dbReference type="InterPro" id="IPR043502">
    <property type="entry name" value="DNA/RNA_pol_sf"/>
</dbReference>
<dbReference type="InterPro" id="IPR005162">
    <property type="entry name" value="Retrotrans_gag_dom"/>
</dbReference>
<organism evidence="5">
    <name type="scientific">Tanacetum cinerariifolium</name>
    <name type="common">Dalmatian daisy</name>
    <name type="synonym">Chrysanthemum cinerariifolium</name>
    <dbReference type="NCBI Taxonomy" id="118510"/>
    <lineage>
        <taxon>Eukaryota</taxon>
        <taxon>Viridiplantae</taxon>
        <taxon>Streptophyta</taxon>
        <taxon>Embryophyta</taxon>
        <taxon>Tracheophyta</taxon>
        <taxon>Spermatophyta</taxon>
        <taxon>Magnoliopsida</taxon>
        <taxon>eudicotyledons</taxon>
        <taxon>Gunneridae</taxon>
        <taxon>Pentapetalae</taxon>
        <taxon>asterids</taxon>
        <taxon>campanulids</taxon>
        <taxon>Asterales</taxon>
        <taxon>Asteraceae</taxon>
        <taxon>Asteroideae</taxon>
        <taxon>Anthemideae</taxon>
        <taxon>Anthemidinae</taxon>
        <taxon>Tanacetum</taxon>
    </lineage>
</organism>
<protein>
    <submittedName>
        <fullName evidence="5">Uncharacterized protein</fullName>
    </submittedName>
</protein>
<dbReference type="CDD" id="cd01647">
    <property type="entry name" value="RT_LTR"/>
    <property type="match status" value="1"/>
</dbReference>
<reference evidence="5" key="1">
    <citation type="journal article" date="2019" name="Sci. Rep.">
        <title>Draft genome of Tanacetum cinerariifolium, the natural source of mosquito coil.</title>
        <authorList>
            <person name="Yamashiro T."/>
            <person name="Shiraishi A."/>
            <person name="Satake H."/>
            <person name="Nakayama K."/>
        </authorList>
    </citation>
    <scope>NUCLEOTIDE SEQUENCE</scope>
</reference>
<dbReference type="GO" id="GO:0004523">
    <property type="term" value="F:RNA-DNA hybrid ribonuclease activity"/>
    <property type="evidence" value="ECO:0007669"/>
    <property type="project" value="InterPro"/>
</dbReference>
<dbReference type="InterPro" id="IPR036397">
    <property type="entry name" value="RNaseH_sf"/>
</dbReference>
<accession>A0A6L2L071</accession>
<dbReference type="EMBL" id="BKCJ010003294">
    <property type="protein sequence ID" value="GEU54197.1"/>
    <property type="molecule type" value="Genomic_DNA"/>
</dbReference>
<feature type="domain" description="Reverse transcriptase/retrotransposon-derived protein RNase H-like" evidence="4">
    <location>
        <begin position="485"/>
        <end position="582"/>
    </location>
</feature>
<comment type="caution">
    <text evidence="5">The sequence shown here is derived from an EMBL/GenBank/DDBJ whole genome shotgun (WGS) entry which is preliminary data.</text>
</comment>
<evidence type="ECO:0000313" key="5">
    <source>
        <dbReference type="EMBL" id="GEU54197.1"/>
    </source>
</evidence>
<dbReference type="SUPFAM" id="SSF53098">
    <property type="entry name" value="Ribonuclease H-like"/>
    <property type="match status" value="2"/>
</dbReference>
<evidence type="ECO:0000256" key="1">
    <source>
        <dbReference type="SAM" id="MobiDB-lite"/>
    </source>
</evidence>
<dbReference type="AlphaFoldDB" id="A0A6L2L071"/>
<proteinExistence type="predicted"/>
<dbReference type="Pfam" id="PF03732">
    <property type="entry name" value="Retrotrans_gag"/>
    <property type="match status" value="1"/>
</dbReference>
<dbReference type="InterPro" id="IPR012337">
    <property type="entry name" value="RNaseH-like_sf"/>
</dbReference>
<dbReference type="Gene3D" id="3.30.70.270">
    <property type="match status" value="1"/>
</dbReference>
<feature type="region of interest" description="Disordered" evidence="1">
    <location>
        <begin position="1"/>
        <end position="21"/>
    </location>
</feature>
<dbReference type="PANTHER" id="PTHR48475:SF2">
    <property type="entry name" value="RIBONUCLEASE H"/>
    <property type="match status" value="1"/>
</dbReference>
<dbReference type="InterPro" id="IPR041577">
    <property type="entry name" value="RT_RNaseH_2"/>
</dbReference>
<evidence type="ECO:0000259" key="2">
    <source>
        <dbReference type="Pfam" id="PF03732"/>
    </source>
</evidence>
<dbReference type="InterPro" id="IPR002156">
    <property type="entry name" value="RNaseH_domain"/>
</dbReference>
<feature type="domain" description="Retrotransposon gag" evidence="2">
    <location>
        <begin position="37"/>
        <end position="117"/>
    </location>
</feature>